<keyword evidence="3" id="KW-1185">Reference proteome</keyword>
<dbReference type="AlphaFoldDB" id="A0A9N9KXP1"/>
<reference evidence="2" key="1">
    <citation type="submission" date="2021-07" db="EMBL/GenBank/DDBJ databases">
        <authorList>
            <person name="Durling M."/>
        </authorList>
    </citation>
    <scope>NUCLEOTIDE SEQUENCE</scope>
</reference>
<name>A0A9N9KXP1_9HELO</name>
<dbReference type="PANTHER" id="PTHR35910:SF1">
    <property type="entry name" value="2EXR DOMAIN-CONTAINING PROTEIN"/>
    <property type="match status" value="1"/>
</dbReference>
<dbReference type="InterPro" id="IPR045518">
    <property type="entry name" value="2EXR"/>
</dbReference>
<accession>A0A9N9KXP1</accession>
<protein>
    <recommendedName>
        <fullName evidence="1">2EXR domain-containing protein</fullName>
    </recommendedName>
</protein>
<feature type="domain" description="2EXR" evidence="1">
    <location>
        <begin position="110"/>
        <end position="222"/>
    </location>
</feature>
<evidence type="ECO:0000259" key="1">
    <source>
        <dbReference type="Pfam" id="PF20150"/>
    </source>
</evidence>
<dbReference type="OrthoDB" id="3473305at2759"/>
<dbReference type="PANTHER" id="PTHR35910">
    <property type="entry name" value="2EXR DOMAIN-CONTAINING PROTEIN"/>
    <property type="match status" value="1"/>
</dbReference>
<comment type="caution">
    <text evidence="2">The sequence shown here is derived from an EMBL/GenBank/DDBJ whole genome shotgun (WGS) entry which is preliminary data.</text>
</comment>
<evidence type="ECO:0000313" key="3">
    <source>
        <dbReference type="Proteomes" id="UP000696280"/>
    </source>
</evidence>
<proteinExistence type="predicted"/>
<dbReference type="EMBL" id="CAJVRL010000057">
    <property type="protein sequence ID" value="CAG8954693.1"/>
    <property type="molecule type" value="Genomic_DNA"/>
</dbReference>
<dbReference type="Pfam" id="PF20150">
    <property type="entry name" value="2EXR"/>
    <property type="match status" value="1"/>
</dbReference>
<sequence>MAPDNGVIYQNDSGVAVPADGLKDINDMSSAKRDFDFDTSHRKKFVVVTASPSMIDKIARLNSALDLNGLLESTPTVNPLASELLSKPNAIAKPDAVITKADTFKVPETFPYFPNLPLELQRIIWVFALPDSRLFPLVNWRKPSTKNGIETPPEDATLHLIPHLETHIVPSLLVTCHIKDPIPSILHACHESRRIAKKHYIETTVYNDFSEGFFIDWEVDVLHGSPELFLQLLGTAVRADFFDDRLGMSNLEFVAQVRHISFSGVVAPKAVLDLLAGYMPLFERLESITVEQGGDGEGEGEGEGLSVARGWEGTWKGEGGYEIGVVGRS</sequence>
<dbReference type="Proteomes" id="UP000696280">
    <property type="component" value="Unassembled WGS sequence"/>
</dbReference>
<gene>
    <name evidence="2" type="ORF">HYFRA_00004615</name>
</gene>
<organism evidence="2 3">
    <name type="scientific">Hymenoscyphus fraxineus</name>
    <dbReference type="NCBI Taxonomy" id="746836"/>
    <lineage>
        <taxon>Eukaryota</taxon>
        <taxon>Fungi</taxon>
        <taxon>Dikarya</taxon>
        <taxon>Ascomycota</taxon>
        <taxon>Pezizomycotina</taxon>
        <taxon>Leotiomycetes</taxon>
        <taxon>Helotiales</taxon>
        <taxon>Helotiaceae</taxon>
        <taxon>Hymenoscyphus</taxon>
    </lineage>
</organism>
<evidence type="ECO:0000313" key="2">
    <source>
        <dbReference type="EMBL" id="CAG8954693.1"/>
    </source>
</evidence>